<dbReference type="STRING" id="1236989.JCM15548_12411"/>
<evidence type="ECO:0000256" key="10">
    <source>
        <dbReference type="RuleBase" id="RU361154"/>
    </source>
</evidence>
<evidence type="ECO:0000256" key="4">
    <source>
        <dbReference type="ARBA" id="ARBA00011245"/>
    </source>
</evidence>
<dbReference type="InterPro" id="IPR006103">
    <property type="entry name" value="Glyco_hydro_2_cat"/>
</dbReference>
<dbReference type="GO" id="GO:0004565">
    <property type="term" value="F:beta-galactosidase activity"/>
    <property type="evidence" value="ECO:0007669"/>
    <property type="project" value="UniProtKB-EC"/>
</dbReference>
<dbReference type="SUPFAM" id="SSF49303">
    <property type="entry name" value="beta-Galactosidase/glucuronidase domain"/>
    <property type="match status" value="2"/>
</dbReference>
<dbReference type="EC" id="3.2.1.23" evidence="5 10"/>
<dbReference type="SUPFAM" id="SSF49785">
    <property type="entry name" value="Galactose-binding domain-like"/>
    <property type="match status" value="1"/>
</dbReference>
<evidence type="ECO:0000256" key="7">
    <source>
        <dbReference type="ARBA" id="ARBA00022837"/>
    </source>
</evidence>
<feature type="domain" description="Beta galactosidase small chain/" evidence="11">
    <location>
        <begin position="759"/>
        <end position="1033"/>
    </location>
</feature>
<dbReference type="PANTHER" id="PTHR46323:SF2">
    <property type="entry name" value="BETA-GALACTOSIDASE"/>
    <property type="match status" value="1"/>
</dbReference>
<evidence type="ECO:0000256" key="3">
    <source>
        <dbReference type="ARBA" id="ARBA00007401"/>
    </source>
</evidence>
<evidence type="ECO:0000256" key="6">
    <source>
        <dbReference type="ARBA" id="ARBA00022801"/>
    </source>
</evidence>
<dbReference type="GO" id="GO:0030246">
    <property type="term" value="F:carbohydrate binding"/>
    <property type="evidence" value="ECO:0007669"/>
    <property type="project" value="InterPro"/>
</dbReference>
<dbReference type="PRINTS" id="PR00132">
    <property type="entry name" value="GLHYDRLASE2"/>
</dbReference>
<keyword evidence="6 10" id="KW-0378">Hydrolase</keyword>
<dbReference type="PANTHER" id="PTHR46323">
    <property type="entry name" value="BETA-GALACTOSIDASE"/>
    <property type="match status" value="1"/>
</dbReference>
<reference evidence="12 13" key="1">
    <citation type="journal article" date="2015" name="Microbes Environ.">
        <title>Distribution and evolution of nitrogen fixation genes in the phylum bacteroidetes.</title>
        <authorList>
            <person name="Inoue J."/>
            <person name="Oshima K."/>
            <person name="Suda W."/>
            <person name="Sakamoto M."/>
            <person name="Iino T."/>
            <person name="Noda S."/>
            <person name="Hongoh Y."/>
            <person name="Hattori M."/>
            <person name="Ohkuma M."/>
        </authorList>
    </citation>
    <scope>NUCLEOTIDE SEQUENCE [LARGE SCALE GENOMIC DNA]</scope>
    <source>
        <strain evidence="12">JCM 15548</strain>
    </source>
</reference>
<comment type="cofactor">
    <cofactor evidence="2">
        <name>Ca(2+)</name>
        <dbReference type="ChEBI" id="CHEBI:29108"/>
    </cofactor>
</comment>
<dbReference type="InterPro" id="IPR006101">
    <property type="entry name" value="Glyco_hydro_2"/>
</dbReference>
<dbReference type="Pfam" id="PF02837">
    <property type="entry name" value="Glyco_hydro_2_N"/>
    <property type="match status" value="1"/>
</dbReference>
<evidence type="ECO:0000256" key="5">
    <source>
        <dbReference type="ARBA" id="ARBA00012756"/>
    </source>
</evidence>
<gene>
    <name evidence="12" type="ORF">JCM15548_12411</name>
</gene>
<comment type="similarity">
    <text evidence="3 10">Belongs to the glycosyl hydrolase 2 family.</text>
</comment>
<dbReference type="InterPro" id="IPR006104">
    <property type="entry name" value="Glyco_hydro_2_N"/>
</dbReference>
<dbReference type="OrthoDB" id="9801077at2"/>
<dbReference type="Gene3D" id="2.60.40.10">
    <property type="entry name" value="Immunoglobulins"/>
    <property type="match status" value="2"/>
</dbReference>
<dbReference type="GO" id="GO:0005990">
    <property type="term" value="P:lactose catabolic process"/>
    <property type="evidence" value="ECO:0007669"/>
    <property type="project" value="TreeGrafter"/>
</dbReference>
<dbReference type="Gene3D" id="2.60.120.260">
    <property type="entry name" value="Galactose-binding domain-like"/>
    <property type="match status" value="1"/>
</dbReference>
<dbReference type="Pfam" id="PF02836">
    <property type="entry name" value="Glyco_hydro_2_C"/>
    <property type="match status" value="1"/>
</dbReference>
<dbReference type="InterPro" id="IPR017853">
    <property type="entry name" value="GH"/>
</dbReference>
<dbReference type="Pfam" id="PF16353">
    <property type="entry name" value="LacZ_4"/>
    <property type="match status" value="1"/>
</dbReference>
<evidence type="ECO:0000256" key="9">
    <source>
        <dbReference type="ARBA" id="ARBA00032230"/>
    </source>
</evidence>
<dbReference type="AlphaFoldDB" id="A0A0E9LXX9"/>
<dbReference type="InterPro" id="IPR011013">
    <property type="entry name" value="Gal_mutarotase_sf_dom"/>
</dbReference>
<dbReference type="SMART" id="SM01038">
    <property type="entry name" value="Bgal_small_N"/>
    <property type="match status" value="1"/>
</dbReference>
<evidence type="ECO:0000313" key="13">
    <source>
        <dbReference type="Proteomes" id="UP000032900"/>
    </source>
</evidence>
<proteinExistence type="inferred from homology"/>
<dbReference type="InterPro" id="IPR008979">
    <property type="entry name" value="Galactose-bd-like_sf"/>
</dbReference>
<dbReference type="PROSITE" id="PS00719">
    <property type="entry name" value="GLYCOSYL_HYDROL_F2_1"/>
    <property type="match status" value="1"/>
</dbReference>
<dbReference type="InterPro" id="IPR023232">
    <property type="entry name" value="Glyco_hydro_2_AS"/>
</dbReference>
<keyword evidence="13" id="KW-1185">Reference proteome</keyword>
<evidence type="ECO:0000259" key="11">
    <source>
        <dbReference type="SMART" id="SM01038"/>
    </source>
</evidence>
<evidence type="ECO:0000313" key="12">
    <source>
        <dbReference type="EMBL" id="GAO30158.1"/>
    </source>
</evidence>
<dbReference type="InterPro" id="IPR023230">
    <property type="entry name" value="Glyco_hydro_2_CS"/>
</dbReference>
<protein>
    <recommendedName>
        <fullName evidence="5 10">Beta-galactosidase</fullName>
        <ecNumber evidence="5 10">3.2.1.23</ecNumber>
    </recommendedName>
    <alternativeName>
        <fullName evidence="9 10">Lactase</fullName>
    </alternativeName>
</protein>
<dbReference type="Pfam" id="PF02929">
    <property type="entry name" value="Bgal_small_N"/>
    <property type="match status" value="1"/>
</dbReference>
<dbReference type="FunFam" id="3.20.20.80:FF:000121">
    <property type="entry name" value="Beta-galactosidase"/>
    <property type="match status" value="1"/>
</dbReference>
<dbReference type="Pfam" id="PF00703">
    <property type="entry name" value="Glyco_hydro_2"/>
    <property type="match status" value="1"/>
</dbReference>
<dbReference type="InterPro" id="IPR032312">
    <property type="entry name" value="LacZ_4"/>
</dbReference>
<dbReference type="Proteomes" id="UP000032900">
    <property type="component" value="Unassembled WGS sequence"/>
</dbReference>
<organism evidence="12 13">
    <name type="scientific">Geofilum rubicundum JCM 15548</name>
    <dbReference type="NCBI Taxonomy" id="1236989"/>
    <lineage>
        <taxon>Bacteria</taxon>
        <taxon>Pseudomonadati</taxon>
        <taxon>Bacteroidota</taxon>
        <taxon>Bacteroidia</taxon>
        <taxon>Marinilabiliales</taxon>
        <taxon>Marinilabiliaceae</taxon>
        <taxon>Geofilum</taxon>
    </lineage>
</organism>
<dbReference type="InterPro" id="IPR036156">
    <property type="entry name" value="Beta-gal/glucu_dom_sf"/>
</dbReference>
<comment type="subunit">
    <text evidence="4">Monomer.</text>
</comment>
<comment type="catalytic activity">
    <reaction evidence="1 10">
        <text>Hydrolysis of terminal non-reducing beta-D-galactose residues in beta-D-galactosides.</text>
        <dbReference type="EC" id="3.2.1.23"/>
    </reaction>
</comment>
<dbReference type="EMBL" id="BAZW01000019">
    <property type="protein sequence ID" value="GAO30158.1"/>
    <property type="molecule type" value="Genomic_DNA"/>
</dbReference>
<dbReference type="InterPro" id="IPR006102">
    <property type="entry name" value="Ig-like_GH2"/>
</dbReference>
<dbReference type="InterPro" id="IPR014718">
    <property type="entry name" value="GH-type_carb-bd"/>
</dbReference>
<dbReference type="RefSeq" id="WP_083985077.1">
    <property type="nucleotide sequence ID" value="NZ_BAZW01000019.1"/>
</dbReference>
<evidence type="ECO:0000256" key="8">
    <source>
        <dbReference type="ARBA" id="ARBA00023295"/>
    </source>
</evidence>
<dbReference type="PROSITE" id="PS00608">
    <property type="entry name" value="GLYCOSYL_HYDROL_F2_2"/>
    <property type="match status" value="1"/>
</dbReference>
<sequence length="1040" mass="117901">MNNRWMVLVVLLSTTFLVLRGQTVNDWENPQVFGVNKEAGRASFYSYPTLEDALGFERSESPYFQMLNGQWKFHWVDKPADRPEDFYKEDYDVSEWDDFSVPGNWEINGYGVPIYVSAGFGFTSDPQPPSIPNDNNPVGSYRRDFEVPDSWEGRQIFVHFGAVNSAMYVWVNGQKVGYSQDAKLPAEFDITPYVRPGKNTLAVEVYRWSDGSFLEDQDFWRLSGIERDVYLTATPRLRLRDFFFKQELDAVMTAADFQVELDVRNHHESLTNGSVEMQLLYNGELVSEQVQQLSIQGASDEKLVLKGRVEQVKLWNAEDPKLYTLALVLKDAGGKELEATAVKVGFRSVKIEGGQLLVNGKAVLLKGVNRHEHDPFTGHVISEASMLEDIRLMKANNINAVRNSHYPTDPRFYELCDAYGLYVVDEANIESHGLGYGDRSLAKDSLWMEAHVDRIRRMVERDKNYASVIIWSLGNEAGNGINFEAGYDWIKTRDLSRPVQYEQAATGRNTDIVAPMYARIDRLVGHALSWDKRPLILCEYAHAMGNSVGNLRDYWEVIEKYPNLQGGFIWDWVDQGLAKYSEEGVLYWAYGGDFGPEGTPSSQNFCMNGLVRPDRSPNPSLHEVKQVYQYVKAEPMDFAGGHIQLSNHYDFISLDRFDFSWELRSEGKVLASGAFKAPGVEPGASAYFELWKEAPEFESGRAYFLNLSMRTREKWGILEAGAELARFQMALPFLGETSTVDALALTDVASLKSKRDEYMFTGKGFSIAFSKQSGHITSWQMAGEEMLLDGPEPAFWRAPNDNDYGYDMLKELGVWRFAGDSAIVQKVELLKQGQQPTGLKVEYVLPHDLGRSSVAYLISGDGTVEVTHRYEPGKEGLPPMPRMGLQLTLPKRYEQVKWYGRGPWENYPDRKTAAFIDVYESTVDALLERYPAPQENGYRSDVRWIQILDARGKGFFIEGAAFSGFSALNYSAEDFTPASRGLLHTVDLKPREAVYLHLDHQMMGVGGDTSWGARPHAAYTVFPRPYEYSFRIKAVQLPVK</sequence>
<keyword evidence="7" id="KW-0106">Calcium</keyword>
<dbReference type="InterPro" id="IPR004199">
    <property type="entry name" value="B-gal_small/dom_5"/>
</dbReference>
<dbReference type="Gene3D" id="3.20.20.80">
    <property type="entry name" value="Glycosidases"/>
    <property type="match status" value="1"/>
</dbReference>
<evidence type="ECO:0000256" key="1">
    <source>
        <dbReference type="ARBA" id="ARBA00001412"/>
    </source>
</evidence>
<dbReference type="SUPFAM" id="SSF74650">
    <property type="entry name" value="Galactose mutarotase-like"/>
    <property type="match status" value="1"/>
</dbReference>
<evidence type="ECO:0000256" key="2">
    <source>
        <dbReference type="ARBA" id="ARBA00001913"/>
    </source>
</evidence>
<accession>A0A0E9LXX9</accession>
<name>A0A0E9LXX9_9BACT</name>
<dbReference type="Gene3D" id="2.70.98.10">
    <property type="match status" value="1"/>
</dbReference>
<dbReference type="SUPFAM" id="SSF51445">
    <property type="entry name" value="(Trans)glycosidases"/>
    <property type="match status" value="1"/>
</dbReference>
<dbReference type="GO" id="GO:0009341">
    <property type="term" value="C:beta-galactosidase complex"/>
    <property type="evidence" value="ECO:0007669"/>
    <property type="project" value="InterPro"/>
</dbReference>
<comment type="caution">
    <text evidence="12">The sequence shown here is derived from an EMBL/GenBank/DDBJ whole genome shotgun (WGS) entry which is preliminary data.</text>
</comment>
<dbReference type="InterPro" id="IPR050347">
    <property type="entry name" value="Bact_Beta-galactosidase"/>
</dbReference>
<keyword evidence="8 10" id="KW-0326">Glycosidase</keyword>
<dbReference type="InterPro" id="IPR013783">
    <property type="entry name" value="Ig-like_fold"/>
</dbReference>